<evidence type="ECO:0000256" key="5">
    <source>
        <dbReference type="SAM" id="SignalP"/>
    </source>
</evidence>
<dbReference type="InterPro" id="IPR036962">
    <property type="entry name" value="Glyco_hydro_3_N_sf"/>
</dbReference>
<name>A0A433YFK6_9BACL</name>
<dbReference type="PROSITE" id="PS00775">
    <property type="entry name" value="GLYCOSYL_HYDROL_F3"/>
    <property type="match status" value="1"/>
</dbReference>
<dbReference type="GO" id="GO:0009254">
    <property type="term" value="P:peptidoglycan turnover"/>
    <property type="evidence" value="ECO:0007669"/>
    <property type="project" value="TreeGrafter"/>
</dbReference>
<dbReference type="OrthoDB" id="9805821at2"/>
<organism evidence="7 8">
    <name type="scientific">Paenibacillus anaericanus</name>
    <dbReference type="NCBI Taxonomy" id="170367"/>
    <lineage>
        <taxon>Bacteria</taxon>
        <taxon>Bacillati</taxon>
        <taxon>Bacillota</taxon>
        <taxon>Bacilli</taxon>
        <taxon>Bacillales</taxon>
        <taxon>Paenibacillaceae</taxon>
        <taxon>Paenibacillus</taxon>
    </lineage>
</organism>
<dbReference type="EC" id="3.2.1.52" evidence="7"/>
<dbReference type="GO" id="GO:0004563">
    <property type="term" value="F:beta-N-acetylhexosaminidase activity"/>
    <property type="evidence" value="ECO:0007669"/>
    <property type="project" value="UniProtKB-EC"/>
</dbReference>
<feature type="compositionally biased region" description="Polar residues" evidence="4">
    <location>
        <begin position="26"/>
        <end position="44"/>
    </location>
</feature>
<dbReference type="PROSITE" id="PS51257">
    <property type="entry name" value="PROKAR_LIPOPROTEIN"/>
    <property type="match status" value="1"/>
</dbReference>
<keyword evidence="8" id="KW-1185">Reference proteome</keyword>
<dbReference type="Gene3D" id="3.20.20.300">
    <property type="entry name" value="Glycoside hydrolase, family 3, N-terminal domain"/>
    <property type="match status" value="1"/>
</dbReference>
<gene>
    <name evidence="7" type="ORF">EJP82_01605</name>
</gene>
<evidence type="ECO:0000313" key="7">
    <source>
        <dbReference type="EMBL" id="RUT48660.1"/>
    </source>
</evidence>
<sequence>MKYTLRMCCVIILSIGLVVGCSSQNNQASVPEATPSSNQDSQGGEVSEPTPTPTESVDPIRDQLEGLSTTEKVGQLVLVGMEGTEPDSSALDLIKTYRVGGFIFYKDNIKDSASALTLFNELKAANATNSVPLFMSVDEEGGRVTRMPEEFTKVPTAGRIGETGSTELASGMGEAIGTQLSGFGLNMDFAPVLDVNSNPDNPVIGDRSYGNTAEIVSKLGIAAMKGIEKQGVIPVVKHFPGHGDTSVDSHLGLPVVDHDLTRLRSLELIPFENAISEGADVVMIAHLLMPKLDPDHPASFSKIIINDLLREELGYQGVIITDDMTMGAIAEHYEIGDAAVQFIQAGGNIVLIGHDYKKEKAVIEALTEAVDKGNITEEMLDERVYGILELKQKYNLNDDPAKGPNVKEVNADISSLLKRYKVK</sequence>
<dbReference type="InterPro" id="IPR001764">
    <property type="entry name" value="Glyco_hydro_3_N"/>
</dbReference>
<keyword evidence="2 7" id="KW-0378">Hydrolase</keyword>
<dbReference type="SUPFAM" id="SSF51445">
    <property type="entry name" value="(Trans)glycosidases"/>
    <property type="match status" value="1"/>
</dbReference>
<evidence type="ECO:0000256" key="4">
    <source>
        <dbReference type="SAM" id="MobiDB-lite"/>
    </source>
</evidence>
<dbReference type="PANTHER" id="PTHR30480">
    <property type="entry name" value="BETA-HEXOSAMINIDASE-RELATED"/>
    <property type="match status" value="1"/>
</dbReference>
<dbReference type="AlphaFoldDB" id="A0A433YFK6"/>
<dbReference type="InterPro" id="IPR017853">
    <property type="entry name" value="GH"/>
</dbReference>
<evidence type="ECO:0000256" key="3">
    <source>
        <dbReference type="ARBA" id="ARBA00023295"/>
    </source>
</evidence>
<evidence type="ECO:0000259" key="6">
    <source>
        <dbReference type="Pfam" id="PF00933"/>
    </source>
</evidence>
<dbReference type="EMBL" id="RZNY01000001">
    <property type="protein sequence ID" value="RUT48660.1"/>
    <property type="molecule type" value="Genomic_DNA"/>
</dbReference>
<keyword evidence="3 7" id="KW-0326">Glycosidase</keyword>
<dbReference type="GO" id="GO:0005975">
    <property type="term" value="P:carbohydrate metabolic process"/>
    <property type="evidence" value="ECO:0007669"/>
    <property type="project" value="InterPro"/>
</dbReference>
<dbReference type="RefSeq" id="WP_127190253.1">
    <property type="nucleotide sequence ID" value="NZ_RZNY01000001.1"/>
</dbReference>
<evidence type="ECO:0000313" key="8">
    <source>
        <dbReference type="Proteomes" id="UP000279446"/>
    </source>
</evidence>
<accession>A0A433YFK6</accession>
<dbReference type="Proteomes" id="UP000279446">
    <property type="component" value="Unassembled WGS sequence"/>
</dbReference>
<feature type="domain" description="Glycoside hydrolase family 3 N-terminal" evidence="6">
    <location>
        <begin position="69"/>
        <end position="389"/>
    </location>
</feature>
<comment type="similarity">
    <text evidence="1">Belongs to the glycosyl hydrolase 3 family.</text>
</comment>
<feature type="region of interest" description="Disordered" evidence="4">
    <location>
        <begin position="26"/>
        <end position="59"/>
    </location>
</feature>
<keyword evidence="5" id="KW-0732">Signal</keyword>
<protein>
    <submittedName>
        <fullName evidence="7">Beta-N-acetylhexosaminidase</fullName>
        <ecNumber evidence="7">3.2.1.52</ecNumber>
    </submittedName>
</protein>
<evidence type="ECO:0000256" key="1">
    <source>
        <dbReference type="ARBA" id="ARBA00005336"/>
    </source>
</evidence>
<feature type="chain" id="PRO_5019192560" evidence="5">
    <location>
        <begin position="29"/>
        <end position="423"/>
    </location>
</feature>
<dbReference type="Pfam" id="PF00933">
    <property type="entry name" value="Glyco_hydro_3"/>
    <property type="match status" value="1"/>
</dbReference>
<dbReference type="InterPro" id="IPR050226">
    <property type="entry name" value="NagZ_Beta-hexosaminidase"/>
</dbReference>
<dbReference type="NCBIfam" id="NF003740">
    <property type="entry name" value="PRK05337.1"/>
    <property type="match status" value="1"/>
</dbReference>
<dbReference type="PANTHER" id="PTHR30480:SF16">
    <property type="entry name" value="GLYCOSIDE HYDROLASE FAMILY 3 DOMAIN PROTEIN"/>
    <property type="match status" value="1"/>
</dbReference>
<reference evidence="7 8" key="1">
    <citation type="submission" date="2018-12" db="EMBL/GenBank/DDBJ databases">
        <authorList>
            <person name="Sun L."/>
            <person name="Chen Z."/>
        </authorList>
    </citation>
    <scope>NUCLEOTIDE SEQUENCE [LARGE SCALE GENOMIC DNA]</scope>
    <source>
        <strain evidence="7 8">DSM 15890</strain>
    </source>
</reference>
<proteinExistence type="inferred from homology"/>
<comment type="caution">
    <text evidence="7">The sequence shown here is derived from an EMBL/GenBank/DDBJ whole genome shotgun (WGS) entry which is preliminary data.</text>
</comment>
<dbReference type="InterPro" id="IPR019800">
    <property type="entry name" value="Glyco_hydro_3_AS"/>
</dbReference>
<evidence type="ECO:0000256" key="2">
    <source>
        <dbReference type="ARBA" id="ARBA00022801"/>
    </source>
</evidence>
<feature type="signal peptide" evidence="5">
    <location>
        <begin position="1"/>
        <end position="28"/>
    </location>
</feature>